<accession>A0ABV7YZB2</accession>
<keyword evidence="4" id="KW-1185">Reference proteome</keyword>
<protein>
    <recommendedName>
        <fullName evidence="1">UPF0311 protein ACFOOI_16560</fullName>
    </recommendedName>
</protein>
<sequence>MKYTLLLISFLVAIVTFGQNSLPPTPELAYITEFKFVLDPAHTVGQTPTGLRRIVPIVDGTASGPKLNGKVLAGGSDWQLIRKDGTAEIEALSQMVTEDGVILYLKNESIRVAKPEVAARLAKGEVVLASEYYFKGRLKIEAPEGKYYWMNNAVFICQGVKNPKDVSLFVWQVL</sequence>
<keyword evidence="2" id="KW-0732">Signal</keyword>
<dbReference type="PANTHER" id="PTHR37315">
    <property type="entry name" value="UPF0311 PROTEIN BLR7842"/>
    <property type="match status" value="1"/>
</dbReference>
<evidence type="ECO:0000313" key="3">
    <source>
        <dbReference type="EMBL" id="MFC3812276.1"/>
    </source>
</evidence>
<organism evidence="3 4">
    <name type="scientific">Lacihabitans lacunae</name>
    <dbReference type="NCBI Taxonomy" id="1028214"/>
    <lineage>
        <taxon>Bacteria</taxon>
        <taxon>Pseudomonadati</taxon>
        <taxon>Bacteroidota</taxon>
        <taxon>Cytophagia</taxon>
        <taxon>Cytophagales</taxon>
        <taxon>Leadbetterellaceae</taxon>
        <taxon>Lacihabitans</taxon>
    </lineage>
</organism>
<dbReference type="InterPro" id="IPR020915">
    <property type="entry name" value="UPF0311"/>
</dbReference>
<evidence type="ECO:0000256" key="1">
    <source>
        <dbReference type="HAMAP-Rule" id="MF_00775"/>
    </source>
</evidence>
<dbReference type="Proteomes" id="UP001595616">
    <property type="component" value="Unassembled WGS sequence"/>
</dbReference>
<comment type="similarity">
    <text evidence="1">Belongs to the UPF0311 family.</text>
</comment>
<evidence type="ECO:0000313" key="4">
    <source>
        <dbReference type="Proteomes" id="UP001595616"/>
    </source>
</evidence>
<dbReference type="Pfam" id="PF11578">
    <property type="entry name" value="DUF3237"/>
    <property type="match status" value="1"/>
</dbReference>
<name>A0ABV7YZB2_9BACT</name>
<dbReference type="HAMAP" id="MF_00775">
    <property type="entry name" value="UPF0311"/>
    <property type="match status" value="1"/>
</dbReference>
<proteinExistence type="inferred from homology"/>
<gene>
    <name evidence="3" type="ORF">ACFOOI_16560</name>
</gene>
<feature type="chain" id="PRO_5046045114" description="UPF0311 protein ACFOOI_16560" evidence="2">
    <location>
        <begin position="19"/>
        <end position="174"/>
    </location>
</feature>
<evidence type="ECO:0000256" key="2">
    <source>
        <dbReference type="SAM" id="SignalP"/>
    </source>
</evidence>
<dbReference type="RefSeq" id="WP_379839141.1">
    <property type="nucleotide sequence ID" value="NZ_JBHRYQ010000001.1"/>
</dbReference>
<reference evidence="4" key="1">
    <citation type="journal article" date="2019" name="Int. J. Syst. Evol. Microbiol.">
        <title>The Global Catalogue of Microorganisms (GCM) 10K type strain sequencing project: providing services to taxonomists for standard genome sequencing and annotation.</title>
        <authorList>
            <consortium name="The Broad Institute Genomics Platform"/>
            <consortium name="The Broad Institute Genome Sequencing Center for Infectious Disease"/>
            <person name="Wu L."/>
            <person name="Ma J."/>
        </authorList>
    </citation>
    <scope>NUCLEOTIDE SEQUENCE [LARGE SCALE GENOMIC DNA]</scope>
    <source>
        <strain evidence="4">CECT 7956</strain>
    </source>
</reference>
<comment type="caution">
    <text evidence="3">The sequence shown here is derived from an EMBL/GenBank/DDBJ whole genome shotgun (WGS) entry which is preliminary data.</text>
</comment>
<dbReference type="Gene3D" id="2.40.160.20">
    <property type="match status" value="1"/>
</dbReference>
<dbReference type="EMBL" id="JBHRYQ010000001">
    <property type="protein sequence ID" value="MFC3812276.1"/>
    <property type="molecule type" value="Genomic_DNA"/>
</dbReference>
<feature type="signal peptide" evidence="2">
    <location>
        <begin position="1"/>
        <end position="18"/>
    </location>
</feature>
<dbReference type="PANTHER" id="PTHR37315:SF1">
    <property type="entry name" value="UPF0311 PROTEIN BLR7842"/>
    <property type="match status" value="1"/>
</dbReference>